<gene>
    <name evidence="2" type="ORF">N7496_007086</name>
</gene>
<organism evidence="2 3">
    <name type="scientific">Penicillium cataractarum</name>
    <dbReference type="NCBI Taxonomy" id="2100454"/>
    <lineage>
        <taxon>Eukaryota</taxon>
        <taxon>Fungi</taxon>
        <taxon>Dikarya</taxon>
        <taxon>Ascomycota</taxon>
        <taxon>Pezizomycotina</taxon>
        <taxon>Eurotiomycetes</taxon>
        <taxon>Eurotiomycetidae</taxon>
        <taxon>Eurotiales</taxon>
        <taxon>Aspergillaceae</taxon>
        <taxon>Penicillium</taxon>
    </lineage>
</organism>
<protein>
    <submittedName>
        <fullName evidence="2">Uncharacterized protein</fullName>
    </submittedName>
</protein>
<dbReference type="OrthoDB" id="4284758at2759"/>
<sequence length="97" mass="10534">MKVTTTAITTLVALLPMANAWIFQTCAGQADSTENRGCSQAACGTGTTIDWSNPTWIKYCVLRLYKNSDCTGQIGIATEDWQHTLSQPMAAWDVQGC</sequence>
<reference evidence="2" key="1">
    <citation type="submission" date="2022-11" db="EMBL/GenBank/DDBJ databases">
        <authorList>
            <person name="Petersen C."/>
        </authorList>
    </citation>
    <scope>NUCLEOTIDE SEQUENCE</scope>
    <source>
        <strain evidence="2">IBT 29864</strain>
    </source>
</reference>
<feature type="signal peptide" evidence="1">
    <location>
        <begin position="1"/>
        <end position="20"/>
    </location>
</feature>
<dbReference type="RefSeq" id="XP_056555428.1">
    <property type="nucleotide sequence ID" value="XM_056700015.1"/>
</dbReference>
<reference evidence="2" key="2">
    <citation type="journal article" date="2023" name="IMA Fungus">
        <title>Comparative genomic study of the Penicillium genus elucidates a diverse pangenome and 15 lateral gene transfer events.</title>
        <authorList>
            <person name="Petersen C."/>
            <person name="Sorensen T."/>
            <person name="Nielsen M.R."/>
            <person name="Sondergaard T.E."/>
            <person name="Sorensen J.L."/>
            <person name="Fitzpatrick D.A."/>
            <person name="Frisvad J.C."/>
            <person name="Nielsen K.L."/>
        </authorList>
    </citation>
    <scope>NUCLEOTIDE SEQUENCE</scope>
    <source>
        <strain evidence="2">IBT 29864</strain>
    </source>
</reference>
<accession>A0A9W9S4S3</accession>
<evidence type="ECO:0000313" key="2">
    <source>
        <dbReference type="EMBL" id="KAJ5370994.1"/>
    </source>
</evidence>
<proteinExistence type="predicted"/>
<evidence type="ECO:0000256" key="1">
    <source>
        <dbReference type="SAM" id="SignalP"/>
    </source>
</evidence>
<feature type="chain" id="PRO_5040924001" evidence="1">
    <location>
        <begin position="21"/>
        <end position="97"/>
    </location>
</feature>
<dbReference type="GeneID" id="81439194"/>
<dbReference type="AlphaFoldDB" id="A0A9W9S4S3"/>
<evidence type="ECO:0000313" key="3">
    <source>
        <dbReference type="Proteomes" id="UP001147782"/>
    </source>
</evidence>
<name>A0A9W9S4S3_9EURO</name>
<dbReference type="Proteomes" id="UP001147782">
    <property type="component" value="Unassembled WGS sequence"/>
</dbReference>
<keyword evidence="1" id="KW-0732">Signal</keyword>
<dbReference type="EMBL" id="JAPZBS010000005">
    <property type="protein sequence ID" value="KAJ5370994.1"/>
    <property type="molecule type" value="Genomic_DNA"/>
</dbReference>
<keyword evidence="3" id="KW-1185">Reference proteome</keyword>
<comment type="caution">
    <text evidence="2">The sequence shown here is derived from an EMBL/GenBank/DDBJ whole genome shotgun (WGS) entry which is preliminary data.</text>
</comment>